<keyword evidence="6 7" id="KW-0472">Membrane</keyword>
<evidence type="ECO:0000256" key="7">
    <source>
        <dbReference type="RuleBase" id="RU363079"/>
    </source>
</evidence>
<proteinExistence type="inferred from homology"/>
<keyword evidence="5 7" id="KW-1133">Transmembrane helix</keyword>
<organism evidence="8 9">
    <name type="scientific">Rhizophlyctis rosea</name>
    <dbReference type="NCBI Taxonomy" id="64517"/>
    <lineage>
        <taxon>Eukaryota</taxon>
        <taxon>Fungi</taxon>
        <taxon>Fungi incertae sedis</taxon>
        <taxon>Chytridiomycota</taxon>
        <taxon>Chytridiomycota incertae sedis</taxon>
        <taxon>Chytridiomycetes</taxon>
        <taxon>Rhizophlyctidales</taxon>
        <taxon>Rhizophlyctidaceae</taxon>
        <taxon>Rhizophlyctis</taxon>
    </lineage>
</organism>
<dbReference type="EMBL" id="JADGJD010000532">
    <property type="protein sequence ID" value="KAJ3050288.1"/>
    <property type="molecule type" value="Genomic_DNA"/>
</dbReference>
<dbReference type="InterPro" id="IPR004240">
    <property type="entry name" value="EMP70"/>
</dbReference>
<reference evidence="8" key="1">
    <citation type="submission" date="2020-05" db="EMBL/GenBank/DDBJ databases">
        <title>Phylogenomic resolution of chytrid fungi.</title>
        <authorList>
            <person name="Stajich J.E."/>
            <person name="Amses K."/>
            <person name="Simmons R."/>
            <person name="Seto K."/>
            <person name="Myers J."/>
            <person name="Bonds A."/>
            <person name="Quandt C.A."/>
            <person name="Barry K."/>
            <person name="Liu P."/>
            <person name="Grigoriev I."/>
            <person name="Longcore J.E."/>
            <person name="James T.Y."/>
        </authorList>
    </citation>
    <scope>NUCLEOTIDE SEQUENCE</scope>
    <source>
        <strain evidence="8">JEL0318</strain>
    </source>
</reference>
<evidence type="ECO:0000256" key="3">
    <source>
        <dbReference type="ARBA" id="ARBA00022692"/>
    </source>
</evidence>
<accession>A0AAD5SBG1</accession>
<dbReference type="Pfam" id="PF02990">
    <property type="entry name" value="EMP70"/>
    <property type="match status" value="1"/>
</dbReference>
<comment type="caution">
    <text evidence="7">Lacks conserved residue(s) required for the propagation of feature annotation.</text>
</comment>
<evidence type="ECO:0000256" key="1">
    <source>
        <dbReference type="ARBA" id="ARBA00004141"/>
    </source>
</evidence>
<evidence type="ECO:0000256" key="5">
    <source>
        <dbReference type="ARBA" id="ARBA00022989"/>
    </source>
</evidence>
<dbReference type="AlphaFoldDB" id="A0AAD5SBG1"/>
<evidence type="ECO:0000313" key="9">
    <source>
        <dbReference type="Proteomes" id="UP001212841"/>
    </source>
</evidence>
<dbReference type="GO" id="GO:0005737">
    <property type="term" value="C:cytoplasm"/>
    <property type="evidence" value="ECO:0007669"/>
    <property type="project" value="UniProtKB-ARBA"/>
</dbReference>
<feature type="transmembrane region" description="Helical" evidence="7">
    <location>
        <begin position="269"/>
        <end position="288"/>
    </location>
</feature>
<gene>
    <name evidence="8" type="ORF">HK097_008758</name>
</gene>
<dbReference type="GO" id="GO:0007034">
    <property type="term" value="P:vacuolar transport"/>
    <property type="evidence" value="ECO:0007669"/>
    <property type="project" value="TreeGrafter"/>
</dbReference>
<dbReference type="SUPFAM" id="SSF103473">
    <property type="entry name" value="MFS general substrate transporter"/>
    <property type="match status" value="1"/>
</dbReference>
<comment type="similarity">
    <text evidence="2 7">Belongs to the nonaspanin (TM9SF) (TC 9.A.2) family.</text>
</comment>
<sequence>MLPYDYYHEHLKMCQPKNGIKSQSESLGSVLMGDRLYNSPVVDNLPAAQLNKEEEGESLQLGISLGGEENGQIYVNNHWEITIGVHAHSEDYSEWRVVEVTVEPFSLSEKKTGEDCVQTALNGNKLWLDGETTTIPWSYSVKWKPSDTPWATRWDMYLKMSDTDIHWFSIVNSVVIVLFLTGMVAMILLRALHKDIARYNALEAQEDAQEDFGWKLVHGDVFRPPVHRMFFAVAVGNGAQLLLMASVTMMFAVLGFLSPSSRGSLSTVMLVFYVCFGSVAGYTSARLYKMFNGEKWRRNVILTAFLLPG</sequence>
<evidence type="ECO:0000256" key="2">
    <source>
        <dbReference type="ARBA" id="ARBA00005227"/>
    </source>
</evidence>
<protein>
    <recommendedName>
        <fullName evidence="7">Transmembrane 9 superfamily member</fullName>
    </recommendedName>
</protein>
<evidence type="ECO:0000256" key="6">
    <source>
        <dbReference type="ARBA" id="ARBA00023136"/>
    </source>
</evidence>
<name>A0AAD5SBG1_9FUNG</name>
<dbReference type="Proteomes" id="UP001212841">
    <property type="component" value="Unassembled WGS sequence"/>
</dbReference>
<keyword evidence="4" id="KW-0732">Signal</keyword>
<comment type="subcellular location">
    <subcellularLocation>
        <location evidence="1">Membrane</location>
        <topology evidence="1">Multi-pass membrane protein</topology>
    </subcellularLocation>
</comment>
<dbReference type="InterPro" id="IPR036259">
    <property type="entry name" value="MFS_trans_sf"/>
</dbReference>
<evidence type="ECO:0000256" key="4">
    <source>
        <dbReference type="ARBA" id="ARBA00022729"/>
    </source>
</evidence>
<dbReference type="GO" id="GO:0072657">
    <property type="term" value="P:protein localization to membrane"/>
    <property type="evidence" value="ECO:0007669"/>
    <property type="project" value="TreeGrafter"/>
</dbReference>
<feature type="transmembrane region" description="Helical" evidence="7">
    <location>
        <begin position="230"/>
        <end position="257"/>
    </location>
</feature>
<dbReference type="GO" id="GO:0016020">
    <property type="term" value="C:membrane"/>
    <property type="evidence" value="ECO:0007669"/>
    <property type="project" value="UniProtKB-SubCell"/>
</dbReference>
<feature type="transmembrane region" description="Helical" evidence="7">
    <location>
        <begin position="165"/>
        <end position="189"/>
    </location>
</feature>
<dbReference type="PANTHER" id="PTHR10766:SF111">
    <property type="entry name" value="TRANSMEMBRANE 9 SUPERFAMILY MEMBER 2"/>
    <property type="match status" value="1"/>
</dbReference>
<keyword evidence="3 7" id="KW-0812">Transmembrane</keyword>
<comment type="caution">
    <text evidence="8">The sequence shown here is derived from an EMBL/GenBank/DDBJ whole genome shotgun (WGS) entry which is preliminary data.</text>
</comment>
<evidence type="ECO:0000313" key="8">
    <source>
        <dbReference type="EMBL" id="KAJ3050288.1"/>
    </source>
</evidence>
<dbReference type="PANTHER" id="PTHR10766">
    <property type="entry name" value="TRANSMEMBRANE 9 SUPERFAMILY PROTEIN"/>
    <property type="match status" value="1"/>
</dbReference>
<keyword evidence="9" id="KW-1185">Reference proteome</keyword>